<gene>
    <name evidence="1" type="ordered locus">Asuc_1538</name>
</gene>
<accession>A6VPJ8</accession>
<dbReference type="AlphaFoldDB" id="A6VPJ8"/>
<evidence type="ECO:0000313" key="1">
    <source>
        <dbReference type="EMBL" id="ABR74895.1"/>
    </source>
</evidence>
<name>A6VPJ8_ACTSZ</name>
<sequence>MAGECAVVWGLFLRKKYMSDIILVRGNIETIPFSQLIEFLDPKHKVISIELRNQILEARYKNSLISDGLETGILTLFPNGSCYVKSKQSLPSIKGLIFESYLTNLFNENSQIRKNAFDWCTNRKRKSNLDYFEQYKAIGTGFISTKNIYSRFYEPQSNADIKFIRKNDNNEWEPATELETTNSAGIQIKAITGNERLEIIEPLLSGKYTHVLTCLKHLSQIHSYDICMDIIRDMHINNEISIDNRNYLEKRIYAPEHLGIYQYDIDNYSEYIDYWYKGQASGDINTTSAVNKEIVGYKYNDAGLLIPV</sequence>
<dbReference type="KEGG" id="asu:Asuc_1538"/>
<organism evidence="1 2">
    <name type="scientific">Actinobacillus succinogenes (strain ATCC 55618 / DSM 22257 / CCUG 43843 / 130Z)</name>
    <dbReference type="NCBI Taxonomy" id="339671"/>
    <lineage>
        <taxon>Bacteria</taxon>
        <taxon>Pseudomonadati</taxon>
        <taxon>Pseudomonadota</taxon>
        <taxon>Gammaproteobacteria</taxon>
        <taxon>Pasteurellales</taxon>
        <taxon>Pasteurellaceae</taxon>
        <taxon>Actinobacillus</taxon>
    </lineage>
</organism>
<keyword evidence="2" id="KW-1185">Reference proteome</keyword>
<dbReference type="HOGENOM" id="CLU_081243_0_0_6"/>
<reference evidence="2" key="1">
    <citation type="journal article" date="2010" name="BMC Genomics">
        <title>A genomic perspective on the potential of Actinobacillus succinogenes for industrial succinate production.</title>
        <authorList>
            <person name="McKinlay J.B."/>
            <person name="Laivenieks M."/>
            <person name="Schindler B.D."/>
            <person name="McKinlay A.A."/>
            <person name="Siddaramappa S."/>
            <person name="Challacombe J.F."/>
            <person name="Lowry S.R."/>
            <person name="Clum A."/>
            <person name="Lapidus A.L."/>
            <person name="Burkhart K.B."/>
            <person name="Harkins V."/>
            <person name="Vieille C."/>
        </authorList>
    </citation>
    <scope>NUCLEOTIDE SEQUENCE [LARGE SCALE GENOMIC DNA]</scope>
    <source>
        <strain evidence="2">ATCC 55618 / DSM 22257 / CCUG 43843 / 130Z</strain>
    </source>
</reference>
<proteinExistence type="predicted"/>
<dbReference type="Proteomes" id="UP000001114">
    <property type="component" value="Chromosome"/>
</dbReference>
<evidence type="ECO:0000313" key="2">
    <source>
        <dbReference type="Proteomes" id="UP000001114"/>
    </source>
</evidence>
<protein>
    <submittedName>
        <fullName evidence="1">Uncharacterized protein</fullName>
    </submittedName>
</protein>
<dbReference type="EMBL" id="CP000746">
    <property type="protein sequence ID" value="ABR74895.1"/>
    <property type="molecule type" value="Genomic_DNA"/>
</dbReference>